<feature type="chain" id="PRO_5040207597" evidence="2">
    <location>
        <begin position="22"/>
        <end position="180"/>
    </location>
</feature>
<evidence type="ECO:0000256" key="2">
    <source>
        <dbReference type="SAM" id="SignalP"/>
    </source>
</evidence>
<evidence type="ECO:0000313" key="3">
    <source>
        <dbReference type="EMBL" id="KAG1795468.1"/>
    </source>
</evidence>
<sequence>MRFSSVIFLAVVIASASSISATPIDSATPIEAGTEVCNTWCYRNSQCTTCPKQFCAFPWCGLLDGVKPAASIATRRSTACLSTAASSVHHLSKIYRTNTLQQNKPIELIHDTRIPETEAIKIPHKRESLKVPVSGGTEGTWNRHHTSSRLQPAERQAYSSNIEVHSLDFRHSTTTYDPLA</sequence>
<proteinExistence type="predicted"/>
<name>A0A9P7DI70_9AGAM</name>
<dbReference type="GeneID" id="64604222"/>
<dbReference type="EMBL" id="JABBWE010000022">
    <property type="protein sequence ID" value="KAG1795468.1"/>
    <property type="molecule type" value="Genomic_DNA"/>
</dbReference>
<feature type="region of interest" description="Disordered" evidence="1">
    <location>
        <begin position="131"/>
        <end position="151"/>
    </location>
</feature>
<evidence type="ECO:0000256" key="1">
    <source>
        <dbReference type="SAM" id="MobiDB-lite"/>
    </source>
</evidence>
<dbReference type="AlphaFoldDB" id="A0A9P7DI70"/>
<feature type="signal peptide" evidence="2">
    <location>
        <begin position="1"/>
        <end position="21"/>
    </location>
</feature>
<keyword evidence="4" id="KW-1185">Reference proteome</keyword>
<evidence type="ECO:0000313" key="4">
    <source>
        <dbReference type="Proteomes" id="UP000719766"/>
    </source>
</evidence>
<gene>
    <name evidence="3" type="ORF">HD556DRAFT_388444</name>
</gene>
<accession>A0A9P7DI70</accession>
<comment type="caution">
    <text evidence="3">The sequence shown here is derived from an EMBL/GenBank/DDBJ whole genome shotgun (WGS) entry which is preliminary data.</text>
</comment>
<keyword evidence="2" id="KW-0732">Signal</keyword>
<dbReference type="Proteomes" id="UP000719766">
    <property type="component" value="Unassembled WGS sequence"/>
</dbReference>
<protein>
    <submittedName>
        <fullName evidence="3">Uncharacterized protein</fullName>
    </submittedName>
</protein>
<organism evidence="3 4">
    <name type="scientific">Suillus plorans</name>
    <dbReference type="NCBI Taxonomy" id="116603"/>
    <lineage>
        <taxon>Eukaryota</taxon>
        <taxon>Fungi</taxon>
        <taxon>Dikarya</taxon>
        <taxon>Basidiomycota</taxon>
        <taxon>Agaricomycotina</taxon>
        <taxon>Agaricomycetes</taxon>
        <taxon>Agaricomycetidae</taxon>
        <taxon>Boletales</taxon>
        <taxon>Suillineae</taxon>
        <taxon>Suillaceae</taxon>
        <taxon>Suillus</taxon>
    </lineage>
</organism>
<dbReference type="RefSeq" id="XP_041161341.1">
    <property type="nucleotide sequence ID" value="XM_041310458.1"/>
</dbReference>
<reference evidence="3" key="1">
    <citation type="journal article" date="2020" name="New Phytol.">
        <title>Comparative genomics reveals dynamic genome evolution in host specialist ectomycorrhizal fungi.</title>
        <authorList>
            <person name="Lofgren L.A."/>
            <person name="Nguyen N.H."/>
            <person name="Vilgalys R."/>
            <person name="Ruytinx J."/>
            <person name="Liao H.L."/>
            <person name="Branco S."/>
            <person name="Kuo A."/>
            <person name="LaButti K."/>
            <person name="Lipzen A."/>
            <person name="Andreopoulos W."/>
            <person name="Pangilinan J."/>
            <person name="Riley R."/>
            <person name="Hundley H."/>
            <person name="Na H."/>
            <person name="Barry K."/>
            <person name="Grigoriev I.V."/>
            <person name="Stajich J.E."/>
            <person name="Kennedy P.G."/>
        </authorList>
    </citation>
    <scope>NUCLEOTIDE SEQUENCE</scope>
    <source>
        <strain evidence="3">S12</strain>
    </source>
</reference>